<proteinExistence type="predicted"/>
<reference evidence="1" key="1">
    <citation type="submission" date="2022-04" db="EMBL/GenBank/DDBJ databases">
        <title>Carnegiea gigantea Genome sequencing and assembly v2.</title>
        <authorList>
            <person name="Copetti D."/>
            <person name="Sanderson M.J."/>
            <person name="Burquez A."/>
            <person name="Wojciechowski M.F."/>
        </authorList>
    </citation>
    <scope>NUCLEOTIDE SEQUENCE</scope>
    <source>
        <strain evidence="1">SGP5-SGP5p</strain>
        <tissue evidence="1">Aerial part</tissue>
    </source>
</reference>
<organism evidence="1 2">
    <name type="scientific">Carnegiea gigantea</name>
    <dbReference type="NCBI Taxonomy" id="171969"/>
    <lineage>
        <taxon>Eukaryota</taxon>
        <taxon>Viridiplantae</taxon>
        <taxon>Streptophyta</taxon>
        <taxon>Embryophyta</taxon>
        <taxon>Tracheophyta</taxon>
        <taxon>Spermatophyta</taxon>
        <taxon>Magnoliopsida</taxon>
        <taxon>eudicotyledons</taxon>
        <taxon>Gunneridae</taxon>
        <taxon>Pentapetalae</taxon>
        <taxon>Caryophyllales</taxon>
        <taxon>Cactineae</taxon>
        <taxon>Cactaceae</taxon>
        <taxon>Cactoideae</taxon>
        <taxon>Echinocereeae</taxon>
        <taxon>Carnegiea</taxon>
    </lineage>
</organism>
<accession>A0A9Q1JLS6</accession>
<sequence length="217" mass="24066">MVHFLNFTSTKMAVEYVRETFQWPLRETSAERPRPVPEDHFILCPSFDLGDLLRNGRERGCGAGYHVQNLGEVLDVGPVARIGRPRITLQAVGISTIKKSPSRFLDLSLSPKRTERRIIPVRFTSCPPKPKMGCIKVTMSHPRCVNFFKQSQVMMSIELPVSIRIHRTIALAIFISMTKGSLCGEANRGASFPPNTIVGTVVRAPCVVVSTCCALLS</sequence>
<comment type="caution">
    <text evidence="1">The sequence shown here is derived from an EMBL/GenBank/DDBJ whole genome shotgun (WGS) entry which is preliminary data.</text>
</comment>
<dbReference type="EMBL" id="JAKOGI010001812">
    <property type="protein sequence ID" value="KAJ8423978.1"/>
    <property type="molecule type" value="Genomic_DNA"/>
</dbReference>
<evidence type="ECO:0000313" key="2">
    <source>
        <dbReference type="Proteomes" id="UP001153076"/>
    </source>
</evidence>
<protein>
    <submittedName>
        <fullName evidence="1">Uncharacterized protein</fullName>
    </submittedName>
</protein>
<dbReference type="Proteomes" id="UP001153076">
    <property type="component" value="Unassembled WGS sequence"/>
</dbReference>
<dbReference type="AlphaFoldDB" id="A0A9Q1JLS6"/>
<evidence type="ECO:0000313" key="1">
    <source>
        <dbReference type="EMBL" id="KAJ8423978.1"/>
    </source>
</evidence>
<name>A0A9Q1JLS6_9CARY</name>
<keyword evidence="2" id="KW-1185">Reference proteome</keyword>
<gene>
    <name evidence="1" type="ORF">Cgig2_008753</name>
</gene>